<dbReference type="InterPro" id="IPR001733">
    <property type="entry name" value="Peptidase_S26B"/>
</dbReference>
<feature type="region of interest" description="Disordered" evidence="2">
    <location>
        <begin position="1"/>
        <end position="87"/>
    </location>
</feature>
<dbReference type="OrthoDB" id="1648066at2"/>
<evidence type="ECO:0000256" key="3">
    <source>
        <dbReference type="SAM" id="Phobius"/>
    </source>
</evidence>
<name>A0A1E5GB80_9ENTE</name>
<keyword evidence="3" id="KW-0812">Transmembrane</keyword>
<feature type="transmembrane region" description="Helical" evidence="3">
    <location>
        <begin position="254"/>
        <end position="276"/>
    </location>
</feature>
<dbReference type="Proteomes" id="UP000095094">
    <property type="component" value="Unassembled WGS sequence"/>
</dbReference>
<feature type="compositionally biased region" description="Basic residues" evidence="2">
    <location>
        <begin position="1"/>
        <end position="11"/>
    </location>
</feature>
<accession>A0A1E5GB80</accession>
<sequence>MSRKSSIRKKNHFNEEHRPQHPKHRSRNKEERERSLQKVERYHEDEGTSKLKIKANKDTIKTSSRKRPTVSQRVQSEKRIPKQRVSAGYSKYNQRSAEKSPAIVVFSVLSNLFFYSVTIGIIVTALMFSFSSKSSASIFGYRFYTVLTNSMVPQENGPKGGFYAGDIVIIKMTDGNSVKKNDIVTFAVGDGSRYLTHRLVEHKDELNGEKGKFLITKGDANKSNDPPIPADRVLGKVIIAVPKVGMILDFIRDEFWACLVSVLSLYGSVLVLKAYLFSPKEKLVRKDKRMRRPIYDR</sequence>
<dbReference type="InterPro" id="IPR019533">
    <property type="entry name" value="Peptidase_S26"/>
</dbReference>
<comment type="caution">
    <text evidence="4">The sequence shown here is derived from an EMBL/GenBank/DDBJ whole genome shotgun (WGS) entry which is preliminary data.</text>
</comment>
<dbReference type="NCBIfam" id="TIGR02228">
    <property type="entry name" value="sigpep_I_arch"/>
    <property type="match status" value="1"/>
</dbReference>
<keyword evidence="5" id="KW-1185">Reference proteome</keyword>
<dbReference type="GO" id="GO:0006465">
    <property type="term" value="P:signal peptide processing"/>
    <property type="evidence" value="ECO:0007669"/>
    <property type="project" value="UniProtKB-UniRule"/>
</dbReference>
<evidence type="ECO:0000256" key="1">
    <source>
        <dbReference type="NCBIfam" id="TIGR02228"/>
    </source>
</evidence>
<dbReference type="GO" id="GO:0004252">
    <property type="term" value="F:serine-type endopeptidase activity"/>
    <property type="evidence" value="ECO:0007669"/>
    <property type="project" value="UniProtKB-UniRule"/>
</dbReference>
<reference evidence="5" key="1">
    <citation type="submission" date="2016-09" db="EMBL/GenBank/DDBJ databases">
        <authorList>
            <person name="Gulvik C.A."/>
        </authorList>
    </citation>
    <scope>NUCLEOTIDE SEQUENCE [LARGE SCALE GENOMIC DNA]</scope>
    <source>
        <strain evidence="5">LMG 8895</strain>
    </source>
</reference>
<keyword evidence="3" id="KW-0472">Membrane</keyword>
<dbReference type="RefSeq" id="WP_069664707.1">
    <property type="nucleotide sequence ID" value="NZ_JBHUJJ010000001.1"/>
</dbReference>
<protein>
    <recommendedName>
        <fullName evidence="1">Signal peptidase I</fullName>
        <ecNumber evidence="1">3.4.21.89</ecNumber>
    </recommendedName>
</protein>
<dbReference type="AlphaFoldDB" id="A0A1E5GB80"/>
<dbReference type="PATRIC" id="fig|332950.4.peg.3494"/>
<evidence type="ECO:0000313" key="5">
    <source>
        <dbReference type="Proteomes" id="UP000095094"/>
    </source>
</evidence>
<feature type="compositionally biased region" description="Basic and acidic residues" evidence="2">
    <location>
        <begin position="28"/>
        <end position="60"/>
    </location>
</feature>
<keyword evidence="3" id="KW-1133">Transmembrane helix</keyword>
<gene>
    <name evidence="4" type="ORF">BCR25_10675</name>
</gene>
<proteinExistence type="predicted"/>
<dbReference type="EMBL" id="MIJY01000044">
    <property type="protein sequence ID" value="OEG09953.1"/>
    <property type="molecule type" value="Genomic_DNA"/>
</dbReference>
<feature type="transmembrane region" description="Helical" evidence="3">
    <location>
        <begin position="102"/>
        <end position="128"/>
    </location>
</feature>
<dbReference type="GO" id="GO:0016020">
    <property type="term" value="C:membrane"/>
    <property type="evidence" value="ECO:0007669"/>
    <property type="project" value="UniProtKB-UniRule"/>
</dbReference>
<evidence type="ECO:0000313" key="4">
    <source>
        <dbReference type="EMBL" id="OEG09953.1"/>
    </source>
</evidence>
<dbReference type="EC" id="3.4.21.89" evidence="1"/>
<dbReference type="CDD" id="cd06530">
    <property type="entry name" value="S26_SPase_I"/>
    <property type="match status" value="1"/>
</dbReference>
<evidence type="ECO:0000256" key="2">
    <source>
        <dbReference type="SAM" id="MobiDB-lite"/>
    </source>
</evidence>
<organism evidence="4 5">
    <name type="scientific">Enterococcus termitis</name>
    <dbReference type="NCBI Taxonomy" id="332950"/>
    <lineage>
        <taxon>Bacteria</taxon>
        <taxon>Bacillati</taxon>
        <taxon>Bacillota</taxon>
        <taxon>Bacilli</taxon>
        <taxon>Lactobacillales</taxon>
        <taxon>Enterococcaceae</taxon>
        <taxon>Enterococcus</taxon>
    </lineage>
</organism>
<dbReference type="GO" id="GO:0009003">
    <property type="term" value="F:signal peptidase activity"/>
    <property type="evidence" value="ECO:0007669"/>
    <property type="project" value="UniProtKB-EC"/>
</dbReference>